<dbReference type="InterPro" id="IPR023214">
    <property type="entry name" value="HAD_sf"/>
</dbReference>
<dbReference type="Proteomes" id="UP000075374">
    <property type="component" value="Unassembled WGS sequence"/>
</dbReference>
<dbReference type="GO" id="GO:0016787">
    <property type="term" value="F:hydrolase activity"/>
    <property type="evidence" value="ECO:0007669"/>
    <property type="project" value="UniProtKB-KW"/>
</dbReference>
<protein>
    <submittedName>
        <fullName evidence="1">Phosphorylated carbohydrates phosphatase</fullName>
        <ecNumber evidence="1">3.1.3.-</ecNumber>
    </submittedName>
</protein>
<evidence type="ECO:0000313" key="1">
    <source>
        <dbReference type="EMBL" id="KYH28374.1"/>
    </source>
</evidence>
<dbReference type="NCBIfam" id="TIGR01509">
    <property type="entry name" value="HAD-SF-IA-v3"/>
    <property type="match status" value="1"/>
</dbReference>
<gene>
    <name evidence="1" type="ORF">CLCOL_21020</name>
</gene>
<dbReference type="SFLD" id="SFLDG01129">
    <property type="entry name" value="C1.5:_HAD__Beta-PGM__Phosphata"/>
    <property type="match status" value="1"/>
</dbReference>
<dbReference type="RefSeq" id="WP_061858912.1">
    <property type="nucleotide sequence ID" value="NZ_LTBB01000011.1"/>
</dbReference>
<dbReference type="InterPro" id="IPR041492">
    <property type="entry name" value="HAD_2"/>
</dbReference>
<dbReference type="InterPro" id="IPR006439">
    <property type="entry name" value="HAD-SF_hydro_IA"/>
</dbReference>
<organism evidence="1 2">
    <name type="scientific">Clostridium colicanis DSM 13634</name>
    <dbReference type="NCBI Taxonomy" id="1121305"/>
    <lineage>
        <taxon>Bacteria</taxon>
        <taxon>Bacillati</taxon>
        <taxon>Bacillota</taxon>
        <taxon>Clostridia</taxon>
        <taxon>Eubacteriales</taxon>
        <taxon>Clostridiaceae</taxon>
        <taxon>Clostridium</taxon>
    </lineage>
</organism>
<dbReference type="Gene3D" id="3.40.50.1000">
    <property type="entry name" value="HAD superfamily/HAD-like"/>
    <property type="match status" value="1"/>
</dbReference>
<dbReference type="InterPro" id="IPR036412">
    <property type="entry name" value="HAD-like_sf"/>
</dbReference>
<reference evidence="1 2" key="1">
    <citation type="submission" date="2016-02" db="EMBL/GenBank/DDBJ databases">
        <title>Genome sequence of Clostridium colicanis DSM 13634.</title>
        <authorList>
            <person name="Poehlein A."/>
            <person name="Daniel R."/>
        </authorList>
    </citation>
    <scope>NUCLEOTIDE SEQUENCE [LARGE SCALE GENOMIC DNA]</scope>
    <source>
        <strain evidence="1 2">DSM 13634</strain>
    </source>
</reference>
<evidence type="ECO:0000313" key="2">
    <source>
        <dbReference type="Proteomes" id="UP000075374"/>
    </source>
</evidence>
<dbReference type="PRINTS" id="PR00413">
    <property type="entry name" value="HADHALOGNASE"/>
</dbReference>
<sequence length="226" mass="26157">MKSNEKLKCVIFDMDGCLVDTEAAYMKSWRRAFEIDGFPIDYNIINSWAGLGAIYINDEIYRLTHDINRTRKIRQLREDIFFQLLEDGKVELKLYAKEILLFLRERNIKIGLASSTYKFKALRILEHFKLSNFFDFMVFGDQVKKLKPAPDIYLKALEISKENISNCLIFEDSVSGVKAAKEAGFTYIVHIPDSSILQCEVDLNTFAKVDNFLEGMKLIEKILELG</sequence>
<proteinExistence type="predicted"/>
<dbReference type="EC" id="3.1.3.-" evidence="1"/>
<keyword evidence="2" id="KW-1185">Reference proteome</keyword>
<dbReference type="PANTHER" id="PTHR18901">
    <property type="entry name" value="2-DEOXYGLUCOSE-6-PHOSPHATE PHOSPHATASE 2"/>
    <property type="match status" value="1"/>
</dbReference>
<dbReference type="PANTHER" id="PTHR18901:SF38">
    <property type="entry name" value="PSEUDOURIDINE-5'-PHOSPHATASE"/>
    <property type="match status" value="1"/>
</dbReference>
<comment type="caution">
    <text evidence="1">The sequence shown here is derived from an EMBL/GenBank/DDBJ whole genome shotgun (WGS) entry which is preliminary data.</text>
</comment>
<name>A0A151AL40_9CLOT</name>
<dbReference type="EMBL" id="LTBB01000011">
    <property type="protein sequence ID" value="KYH28374.1"/>
    <property type="molecule type" value="Genomic_DNA"/>
</dbReference>
<dbReference type="Pfam" id="PF13419">
    <property type="entry name" value="HAD_2"/>
    <property type="match status" value="1"/>
</dbReference>
<accession>A0A151AL40</accession>
<dbReference type="PATRIC" id="fig|1121305.3.peg.2106"/>
<dbReference type="SFLD" id="SFLDS00003">
    <property type="entry name" value="Haloacid_Dehalogenase"/>
    <property type="match status" value="1"/>
</dbReference>
<dbReference type="SUPFAM" id="SSF56784">
    <property type="entry name" value="HAD-like"/>
    <property type="match status" value="1"/>
</dbReference>
<dbReference type="AlphaFoldDB" id="A0A151AL40"/>
<keyword evidence="1" id="KW-0378">Hydrolase</keyword>
<dbReference type="STRING" id="1121305.CLCOL_21020"/>
<dbReference type="InterPro" id="IPR023198">
    <property type="entry name" value="PGP-like_dom2"/>
</dbReference>
<dbReference type="Gene3D" id="1.10.150.240">
    <property type="entry name" value="Putative phosphatase, domain 2"/>
    <property type="match status" value="1"/>
</dbReference>